<proteinExistence type="predicted"/>
<evidence type="ECO:0000313" key="3">
    <source>
        <dbReference type="Proteomes" id="UP000051934"/>
    </source>
</evidence>
<name>A0A0R2SEZ0_9GAMM</name>
<dbReference type="PANTHER" id="PTHR46438:SF11">
    <property type="entry name" value="LIPASE-RELATED"/>
    <property type="match status" value="1"/>
</dbReference>
<dbReference type="PANTHER" id="PTHR46438">
    <property type="entry name" value="ALPHA/BETA-HYDROLASES SUPERFAMILY PROTEIN"/>
    <property type="match status" value="1"/>
</dbReference>
<dbReference type="InterPro" id="IPR029058">
    <property type="entry name" value="AB_hydrolase_fold"/>
</dbReference>
<dbReference type="InterPro" id="IPR000073">
    <property type="entry name" value="AB_hydrolase_1"/>
</dbReference>
<evidence type="ECO:0000259" key="1">
    <source>
        <dbReference type="Pfam" id="PF00561"/>
    </source>
</evidence>
<dbReference type="PRINTS" id="PR00111">
    <property type="entry name" value="ABHYDROLASE"/>
</dbReference>
<gene>
    <name evidence="2" type="ORF">ABR69_04230</name>
</gene>
<accession>A0A0R2SEZ0</accession>
<dbReference type="AlphaFoldDB" id="A0A0R2SEZ0"/>
<comment type="caution">
    <text evidence="2">The sequence shown here is derived from an EMBL/GenBank/DDBJ whole genome shotgun (WGS) entry which is preliminary data.</text>
</comment>
<evidence type="ECO:0000313" key="2">
    <source>
        <dbReference type="EMBL" id="KRO73441.1"/>
    </source>
</evidence>
<organism evidence="2 3">
    <name type="scientific">OM182 bacterium BACL3 MAG-120507-bin80</name>
    <dbReference type="NCBI Taxonomy" id="1655577"/>
    <lineage>
        <taxon>Bacteria</taxon>
        <taxon>Pseudomonadati</taxon>
        <taxon>Pseudomonadota</taxon>
        <taxon>Gammaproteobacteria</taxon>
        <taxon>OMG group</taxon>
        <taxon>OM182 clade</taxon>
    </lineage>
</organism>
<dbReference type="Gene3D" id="3.40.50.1820">
    <property type="entry name" value="alpha/beta hydrolase"/>
    <property type="match status" value="1"/>
</dbReference>
<reference evidence="2 3" key="1">
    <citation type="submission" date="2015-10" db="EMBL/GenBank/DDBJ databases">
        <title>Metagenome-Assembled Genomes uncover a global brackish microbiome.</title>
        <authorList>
            <person name="Hugerth L.W."/>
            <person name="Larsson J."/>
            <person name="Alneberg J."/>
            <person name="Lindh M.V."/>
            <person name="Legrand C."/>
            <person name="Pinhassi J."/>
            <person name="Andersson A.F."/>
        </authorList>
    </citation>
    <scope>NUCLEOTIDE SEQUENCE [LARGE SCALE GENOMIC DNA]</scope>
    <source>
        <strain evidence="2">BACL4 MAG-120507-bin80</strain>
    </source>
</reference>
<dbReference type="SUPFAM" id="SSF53474">
    <property type="entry name" value="alpha/beta-Hydrolases"/>
    <property type="match status" value="1"/>
</dbReference>
<dbReference type="Proteomes" id="UP000051934">
    <property type="component" value="Unassembled WGS sequence"/>
</dbReference>
<dbReference type="Pfam" id="PF00561">
    <property type="entry name" value="Abhydrolase_1"/>
    <property type="match status" value="1"/>
</dbReference>
<feature type="domain" description="AB hydrolase-1" evidence="1">
    <location>
        <begin position="55"/>
        <end position="299"/>
    </location>
</feature>
<dbReference type="EMBL" id="LIBB01000001">
    <property type="protein sequence ID" value="KRO73441.1"/>
    <property type="molecule type" value="Genomic_DNA"/>
</dbReference>
<sequence length="313" mass="33809">MLIVLLIAASVFLFEGDIPAAQVDAKYSNAESQFLIMENGARVHYRDQGQEDGMPVVLVHGAMASLHTWEPWVEILGQRYRVITLDLPAHGLTGAVPSGEYGAEAFTQTIDAVANEVGLDTFVLGGNSMGGGATWRYALEHPQRVSAMVLVDSVPPTNWQDDSDDSESRRSGPVAFSLLRQGWFRAIAGALDPAPLIGQGLRAAYNDSPVVTEALVDRYYELIMREGTRAAILGRTNSYGDIDTKTPDLSLLTQPTLVIWGAQDSVIPVSAAAAFEAALPNVRTVIFDDLGHIPMEEDPQRTAAEVVSFLDAL</sequence>
<protein>
    <recommendedName>
        <fullName evidence="1">AB hydrolase-1 domain-containing protein</fullName>
    </recommendedName>
</protein>